<sequence length="98" mass="10462">MLKKSGSWSQVRYGSRTGWVANAYLTSTSSSASKPAASASKTQTTVAALNLRTSGSMSAKIVTVLPRGAKVTILKKSGSWSQVKYGSKTGWVSNRYLR</sequence>
<keyword evidence="3" id="KW-1185">Reference proteome</keyword>
<dbReference type="EMBL" id="CP091139">
    <property type="protein sequence ID" value="UUT35756.1"/>
    <property type="molecule type" value="Genomic_DNA"/>
</dbReference>
<evidence type="ECO:0000313" key="2">
    <source>
        <dbReference type="EMBL" id="UUT35756.1"/>
    </source>
</evidence>
<proteinExistence type="predicted"/>
<feature type="domain" description="SH3b" evidence="1">
    <location>
        <begin position="38"/>
        <end position="98"/>
    </location>
</feature>
<dbReference type="SMART" id="SM00287">
    <property type="entry name" value="SH3b"/>
    <property type="match status" value="1"/>
</dbReference>
<dbReference type="PROSITE" id="PS51781">
    <property type="entry name" value="SH3B"/>
    <property type="match status" value="1"/>
</dbReference>
<dbReference type="RefSeq" id="WP_259612375.1">
    <property type="nucleotide sequence ID" value="NZ_CP091139.2"/>
</dbReference>
<name>A0ABY5NL09_9MICO</name>
<evidence type="ECO:0000313" key="3">
    <source>
        <dbReference type="Proteomes" id="UP001054811"/>
    </source>
</evidence>
<accession>A0ABY5NL09</accession>
<dbReference type="Pfam" id="PF08239">
    <property type="entry name" value="SH3_3"/>
    <property type="match status" value="1"/>
</dbReference>
<dbReference type="Proteomes" id="UP001054811">
    <property type="component" value="Chromosome"/>
</dbReference>
<reference evidence="2" key="1">
    <citation type="submission" date="2022-01" db="EMBL/GenBank/DDBJ databases">
        <title>Microbacterium eymi and Microbacterium rhizovicinus sp. nov., isolated from the rhizospheric soil of Elymus tsukushiensis, a plant native to the Dokdo Islands, Republic of Korea.</title>
        <authorList>
            <person name="Hwang Y.J."/>
        </authorList>
    </citation>
    <scope>NUCLEOTIDE SEQUENCE</scope>
    <source>
        <strain evidence="2">KUDC0405</strain>
    </source>
</reference>
<dbReference type="InterPro" id="IPR003646">
    <property type="entry name" value="SH3-like_bac-type"/>
</dbReference>
<dbReference type="PANTHER" id="PTHR34408">
    <property type="entry name" value="FAMILY PROTEIN, PUTATIVE-RELATED"/>
    <property type="match status" value="1"/>
</dbReference>
<protein>
    <submittedName>
        <fullName evidence="2">SH3 domain-containing protein</fullName>
    </submittedName>
</protein>
<dbReference type="PANTHER" id="PTHR34408:SF1">
    <property type="entry name" value="GLYCOSYL HYDROLASE FAMILY 19 DOMAIN-CONTAINING PROTEIN HI_1415"/>
    <property type="match status" value="1"/>
</dbReference>
<organism evidence="2 3">
    <name type="scientific">Microbacterium elymi</name>
    <dbReference type="NCBI Taxonomy" id="2909587"/>
    <lineage>
        <taxon>Bacteria</taxon>
        <taxon>Bacillati</taxon>
        <taxon>Actinomycetota</taxon>
        <taxon>Actinomycetes</taxon>
        <taxon>Micrococcales</taxon>
        <taxon>Microbacteriaceae</taxon>
        <taxon>Microbacterium</taxon>
    </lineage>
</organism>
<evidence type="ECO:0000259" key="1">
    <source>
        <dbReference type="PROSITE" id="PS51781"/>
    </source>
</evidence>
<dbReference type="Gene3D" id="2.30.30.40">
    <property type="entry name" value="SH3 Domains"/>
    <property type="match status" value="2"/>
</dbReference>
<gene>
    <name evidence="2" type="ORF">L2X98_21285</name>
</gene>
<dbReference type="InterPro" id="IPR052354">
    <property type="entry name" value="Cell_Wall_Dynamics_Protein"/>
</dbReference>